<dbReference type="InterPro" id="IPR040751">
    <property type="entry name" value="SbsC_C"/>
</dbReference>
<dbReference type="RefSeq" id="WP_209970957.1">
    <property type="nucleotide sequence ID" value="NZ_JAGGLB010000004.1"/>
</dbReference>
<comment type="caution">
    <text evidence="3">The sequence shown here is derived from an EMBL/GenBank/DDBJ whole genome shotgun (WGS) entry which is preliminary data.</text>
</comment>
<dbReference type="EMBL" id="JAGGLB010000004">
    <property type="protein sequence ID" value="MBP1990162.1"/>
    <property type="molecule type" value="Genomic_DNA"/>
</dbReference>
<name>A0ABS4IRG8_9BACL</name>
<protein>
    <recommendedName>
        <fullName evidence="2">SLH domain-containing protein</fullName>
    </recommendedName>
</protein>
<dbReference type="InterPro" id="IPR035364">
    <property type="entry name" value="Beta_sandwich_GH101"/>
</dbReference>
<evidence type="ECO:0000256" key="1">
    <source>
        <dbReference type="SAM" id="MobiDB-lite"/>
    </source>
</evidence>
<dbReference type="InterPro" id="IPR001119">
    <property type="entry name" value="SLH_dom"/>
</dbReference>
<sequence length="1716" mass="187050">MKRLGKCTASWLAFAFVWLVILGISPKITFADPSTTSIESGDLAVALDPNYPQAITYTLKADNSFIEGSKPLNSEPYYIVINDVEYVPSVVLTKTSGNTAEYVVTVSGVDLDGEGPLQMRAITLKYSFSIAGSTLTKKITEITGDDASAPFRVQLKYPILSVNEGNMEEPGVAASNIGGIQSPTLGYSYAQASDFYGSLQELYDAYMVYNSDIFLWKHFLEQVGYAFVWNKQAVGAVYTPSSFDRPYTMRLSKDGAVKIAEIYDGVYHHRLADGNRPQDETALNILSEIWYESRVHISQDSNNNNKVDWQDGALWIKGQIPQMPAELREFFNGGNWHQTHGAFPGPAGQASTFKGFTVVNSSLDQLAEMQRQIFHMTDGVGKQSYEYVGWNGRGHDYGWPSINEIYYNPALGTDDKVAAVKSGMEPYGGDLSFHVNMTDMTSNSNAYLRGSTASPYGNEDIRTDGLQYGPTIFGWDAYQISHYTDVKNGYPFNRQNDFVERFWAPLVLYQDVMIDYPKGPYGKTEERYAKKREIDHWAALGTYAATEYYDAEKRLNGGYIFKVDTKPAVIDSFINAGVTVFHATRTYQTQPQDYLWGTIYSNNERSGNLNLGFEQNQGAVSLTKMTFLHSLLNGYLAQYGLQEYVDETNRSYTRWGEDVIYEINKTTKEIQVTKGDVTIAKGEDRFIPAIDGTERIFVYGVHASAAKTWKLPESWRAYSTLDLYELTSEGRSFVETINVVNDSVTLATKALEGYVLTPPSGSNGDHTVVKDLNLSLRAKVTSSSHTEDGYDNTNKTYTGMEFRYIPKDNAPNGDWTTVLKDMTSSMIDGQGTLRYEALVLGAFTADGVQSSYWTPNSEPLRGAIDMADGEAWVEYDLGHNEVVNKFVIKEAGLAGNKVTSFKIEYFSAPWGKFLPLYSGTEIPLHMILTDTVITNKIRLVLTGAESDSPKISEFEIYAADKYSQNYNDNNVDHLEIVNGSELASLSAADGAVKMTGGEFLVVDNNAPVLQDGHYSFKMKFEGAGDGGVGVIIRYASTDTYSWIGFQKDGVVRMRVFNPDLEAWVERSFMMQAFNSDEWYSVDLEFKGENLYVIVNGMDIYYGPLTAPGSEQPIVAGKSGFLVWGAAHAAFDEIAISLPNPEHHPVPELSAATLMGTEAGTTVVNATYYTPGNQLAIKLSSRSLKVPNIGDEAPTGAGVTMSYTSGADISGVSAGMYVGVHEVDANNKVVSFKLFNLADSDIKPASGLDPDPDPQPVSELAVSVSAGGAVGTSKVTAAAGSGNHLAIKLSSSAIAVPLVGDLAPTGAEAETGITNPYVSGSDISEVSAGMYLGVYEVNESNEVVSFKLVNLTVNNIKQAQNPGPGTDPDPSTNPNPNPGQPGPSSPTASPGTGANEPVISTGGKLQVPAGGQGKVSLEDLITITIPAGSTQEMLKLTVERLLNTDHLIQNQAMLVSPVFEVLKNFSGSFKKPVTLTLKFDKTSVLENQTVAVFYYDELQKVWVKIGGKVTGDHISVEVDHFTKFAVFIEEAKETEEAAFTDISGHWAEASIKQAVSQGMVSGYPDATFKPNQQVTRAEFIVMLMKGLKLDTETTTLPFTSFTDAAKIGKWAEQAVAQAVQAGIISGYEDNTFRPNGAITRVEMAAMAARALNLTLDAAAVTEFADDQEIPTWGKGAVAAVQQKGIVQGQVNHKFNPNGQATRAEALTVILRLLDSKE</sequence>
<dbReference type="Gene3D" id="2.60.220.30">
    <property type="match status" value="1"/>
</dbReference>
<dbReference type="Pfam" id="PF17451">
    <property type="entry name" value="Glyco_hyd_101C"/>
    <property type="match status" value="1"/>
</dbReference>
<gene>
    <name evidence="3" type="ORF">J2Z66_001760</name>
</gene>
<dbReference type="PROSITE" id="PS51272">
    <property type="entry name" value="SLH"/>
    <property type="match status" value="3"/>
</dbReference>
<dbReference type="InterPro" id="IPR040633">
    <property type="entry name" value="Gal_mutarotas_3"/>
</dbReference>
<dbReference type="Gene3D" id="2.60.40.1180">
    <property type="entry name" value="Golgi alpha-mannosidase II"/>
    <property type="match status" value="1"/>
</dbReference>
<dbReference type="Proteomes" id="UP001519287">
    <property type="component" value="Unassembled WGS sequence"/>
</dbReference>
<dbReference type="Pfam" id="PF18080">
    <property type="entry name" value="Gal_mutarotas_3"/>
    <property type="match status" value="1"/>
</dbReference>
<evidence type="ECO:0000313" key="3">
    <source>
        <dbReference type="EMBL" id="MBP1990162.1"/>
    </source>
</evidence>
<evidence type="ECO:0000259" key="2">
    <source>
        <dbReference type="PROSITE" id="PS51272"/>
    </source>
</evidence>
<dbReference type="InterPro" id="IPR014718">
    <property type="entry name" value="GH-type_carb-bd"/>
</dbReference>
<proteinExistence type="predicted"/>
<dbReference type="Pfam" id="PF00395">
    <property type="entry name" value="SLH"/>
    <property type="match status" value="3"/>
</dbReference>
<dbReference type="PANTHER" id="PTHR43308:SF5">
    <property type="entry name" value="S-LAYER PROTEIN _ PEPTIDOGLYCAN ENDO-BETA-N-ACETYLGLUCOSAMINIDASE"/>
    <property type="match status" value="1"/>
</dbReference>
<dbReference type="Gene3D" id="2.60.120.260">
    <property type="entry name" value="Galactose-binding domain-like"/>
    <property type="match status" value="1"/>
</dbReference>
<feature type="region of interest" description="Disordered" evidence="1">
    <location>
        <begin position="1356"/>
        <end position="1409"/>
    </location>
</feature>
<dbReference type="Pfam" id="PF18316">
    <property type="entry name" value="S-l_SbsC_C"/>
    <property type="match status" value="2"/>
</dbReference>
<feature type="domain" description="SLH" evidence="2">
    <location>
        <begin position="1533"/>
        <end position="1596"/>
    </location>
</feature>
<feature type="compositionally biased region" description="Pro residues" evidence="1">
    <location>
        <begin position="1364"/>
        <end position="1383"/>
    </location>
</feature>
<feature type="compositionally biased region" description="Low complexity" evidence="1">
    <location>
        <begin position="1384"/>
        <end position="1393"/>
    </location>
</feature>
<dbReference type="SUPFAM" id="SSF49785">
    <property type="entry name" value="Galactose-binding domain-like"/>
    <property type="match status" value="1"/>
</dbReference>
<dbReference type="InterPro" id="IPR025706">
    <property type="entry name" value="Endoa_GalNAc"/>
</dbReference>
<dbReference type="InterPro" id="IPR051465">
    <property type="entry name" value="Cell_Envelope_Struct_Comp"/>
</dbReference>
<dbReference type="PANTHER" id="PTHR43308">
    <property type="entry name" value="OUTER MEMBRANE PROTEIN ALPHA-RELATED"/>
    <property type="match status" value="1"/>
</dbReference>
<dbReference type="Pfam" id="PF12905">
    <property type="entry name" value="Glyco_hydro_101"/>
    <property type="match status" value="1"/>
</dbReference>
<dbReference type="InterPro" id="IPR008979">
    <property type="entry name" value="Galactose-bd-like_sf"/>
</dbReference>
<feature type="domain" description="SLH" evidence="2">
    <location>
        <begin position="1597"/>
        <end position="1660"/>
    </location>
</feature>
<accession>A0ABS4IRG8</accession>
<keyword evidence="4" id="KW-1185">Reference proteome</keyword>
<dbReference type="Gene3D" id="2.70.98.10">
    <property type="match status" value="1"/>
</dbReference>
<reference evidence="3 4" key="1">
    <citation type="submission" date="2021-03" db="EMBL/GenBank/DDBJ databases">
        <title>Genomic Encyclopedia of Type Strains, Phase IV (KMG-IV): sequencing the most valuable type-strain genomes for metagenomic binning, comparative biology and taxonomic classification.</title>
        <authorList>
            <person name="Goeker M."/>
        </authorList>
    </citation>
    <scope>NUCLEOTIDE SEQUENCE [LARGE SCALE GENOMIC DNA]</scope>
    <source>
        <strain evidence="3 4">DSM 26048</strain>
    </source>
</reference>
<organism evidence="3 4">
    <name type="scientific">Paenibacillus eucommiae</name>
    <dbReference type="NCBI Taxonomy" id="1355755"/>
    <lineage>
        <taxon>Bacteria</taxon>
        <taxon>Bacillati</taxon>
        <taxon>Bacillota</taxon>
        <taxon>Bacilli</taxon>
        <taxon>Bacillales</taxon>
        <taxon>Paenibacillaceae</taxon>
        <taxon>Paenibacillus</taxon>
    </lineage>
</organism>
<dbReference type="InterPro" id="IPR013780">
    <property type="entry name" value="Glyco_hydro_b"/>
</dbReference>
<evidence type="ECO:0000313" key="4">
    <source>
        <dbReference type="Proteomes" id="UP001519287"/>
    </source>
</evidence>
<feature type="domain" description="SLH" evidence="2">
    <location>
        <begin position="1662"/>
        <end position="1716"/>
    </location>
</feature>
<dbReference type="Gene3D" id="3.20.20.80">
    <property type="entry name" value="Glycosidases"/>
    <property type="match status" value="1"/>
</dbReference>
<dbReference type="Gene3D" id="2.60.120.560">
    <property type="entry name" value="Exo-inulinase, domain 1"/>
    <property type="match status" value="1"/>
</dbReference>